<protein>
    <submittedName>
        <fullName evidence="2">Uncharacterized protein</fullName>
    </submittedName>
</protein>
<comment type="caution">
    <text evidence="2">The sequence shown here is derived from an EMBL/GenBank/DDBJ whole genome shotgun (WGS) entry which is preliminary data.</text>
</comment>
<dbReference type="AlphaFoldDB" id="A0A2I0JYF7"/>
<keyword evidence="3" id="KW-1185">Reference proteome</keyword>
<feature type="compositionally biased region" description="Polar residues" evidence="1">
    <location>
        <begin position="133"/>
        <end position="147"/>
    </location>
</feature>
<evidence type="ECO:0000256" key="1">
    <source>
        <dbReference type="SAM" id="MobiDB-lite"/>
    </source>
</evidence>
<accession>A0A2I0JYF7</accession>
<proteinExistence type="predicted"/>
<feature type="region of interest" description="Disordered" evidence="1">
    <location>
        <begin position="99"/>
        <end position="182"/>
    </location>
</feature>
<gene>
    <name evidence="2" type="ORF">CRG98_018346</name>
</gene>
<dbReference type="Proteomes" id="UP000233551">
    <property type="component" value="Unassembled WGS sequence"/>
</dbReference>
<evidence type="ECO:0000313" key="3">
    <source>
        <dbReference type="Proteomes" id="UP000233551"/>
    </source>
</evidence>
<evidence type="ECO:0000313" key="2">
    <source>
        <dbReference type="EMBL" id="PKI61282.1"/>
    </source>
</evidence>
<reference evidence="2 3" key="1">
    <citation type="submission" date="2017-11" db="EMBL/GenBank/DDBJ databases">
        <title>De-novo sequencing of pomegranate (Punica granatum L.) genome.</title>
        <authorList>
            <person name="Akparov Z."/>
            <person name="Amiraslanov A."/>
            <person name="Hajiyeva S."/>
            <person name="Abbasov M."/>
            <person name="Kaur K."/>
            <person name="Hamwieh A."/>
            <person name="Solovyev V."/>
            <person name="Salamov A."/>
            <person name="Braich B."/>
            <person name="Kosarev P."/>
            <person name="Mahmoud A."/>
            <person name="Hajiyev E."/>
            <person name="Babayeva S."/>
            <person name="Izzatullayeva V."/>
            <person name="Mammadov A."/>
            <person name="Mammadov A."/>
            <person name="Sharifova S."/>
            <person name="Ojaghi J."/>
            <person name="Eynullazada K."/>
            <person name="Bayramov B."/>
            <person name="Abdulazimova A."/>
            <person name="Shahmuradov I."/>
        </authorList>
    </citation>
    <scope>NUCLEOTIDE SEQUENCE [LARGE SCALE GENOMIC DNA]</scope>
    <source>
        <strain evidence="3">cv. AG2017</strain>
        <tissue evidence="2">Leaf</tissue>
    </source>
</reference>
<feature type="compositionally biased region" description="Pro residues" evidence="1">
    <location>
        <begin position="111"/>
        <end position="131"/>
    </location>
</feature>
<name>A0A2I0JYF7_PUNGR</name>
<dbReference type="EMBL" id="PGOL01001058">
    <property type="protein sequence ID" value="PKI61282.1"/>
    <property type="molecule type" value="Genomic_DNA"/>
</dbReference>
<organism evidence="2 3">
    <name type="scientific">Punica granatum</name>
    <name type="common">Pomegranate</name>
    <dbReference type="NCBI Taxonomy" id="22663"/>
    <lineage>
        <taxon>Eukaryota</taxon>
        <taxon>Viridiplantae</taxon>
        <taxon>Streptophyta</taxon>
        <taxon>Embryophyta</taxon>
        <taxon>Tracheophyta</taxon>
        <taxon>Spermatophyta</taxon>
        <taxon>Magnoliopsida</taxon>
        <taxon>eudicotyledons</taxon>
        <taxon>Gunneridae</taxon>
        <taxon>Pentapetalae</taxon>
        <taxon>rosids</taxon>
        <taxon>malvids</taxon>
        <taxon>Myrtales</taxon>
        <taxon>Lythraceae</taxon>
        <taxon>Punica</taxon>
    </lineage>
</organism>
<sequence>MTFMERDRARSVQGAHMMLARWDKGLALEEVTFDSVTFWIQIRDIPSELLSKGNIAKLTGRAGEVLEIDWKDMPSLSKCLLGHDQAHCSSESPAPPNLYGPWLRFDNQNDLPPPPFTAPSSPPSPSPPPQSPELKSTSTICHKSPSPQKLGFNVNLNQLDSDAYLPDDSDNDSTRPSQTASGIYAARKLLTVVDPKGKEVDCANSPDSSFLGWP</sequence>